<evidence type="ECO:0000313" key="2">
    <source>
        <dbReference type="Proteomes" id="UP000734854"/>
    </source>
</evidence>
<dbReference type="AlphaFoldDB" id="A0A8J5HTP1"/>
<dbReference type="InterPro" id="IPR015943">
    <property type="entry name" value="WD40/YVTN_repeat-like_dom_sf"/>
</dbReference>
<name>A0A8J5HTP1_ZINOF</name>
<organism evidence="1 2">
    <name type="scientific">Zingiber officinale</name>
    <name type="common">Ginger</name>
    <name type="synonym">Amomum zingiber</name>
    <dbReference type="NCBI Taxonomy" id="94328"/>
    <lineage>
        <taxon>Eukaryota</taxon>
        <taxon>Viridiplantae</taxon>
        <taxon>Streptophyta</taxon>
        <taxon>Embryophyta</taxon>
        <taxon>Tracheophyta</taxon>
        <taxon>Spermatophyta</taxon>
        <taxon>Magnoliopsida</taxon>
        <taxon>Liliopsida</taxon>
        <taxon>Zingiberales</taxon>
        <taxon>Zingiberaceae</taxon>
        <taxon>Zingiber</taxon>
    </lineage>
</organism>
<evidence type="ECO:0000313" key="1">
    <source>
        <dbReference type="EMBL" id="KAG6524899.1"/>
    </source>
</evidence>
<sequence>MDLGSTKNSLDGGTIGGRELPYLSSVQNNEIEEILDGGLTEDAILAGYVLLSCSSDTTIKTWNSLSFAEEKMPSLCGNKAINDILIHYTQPHRHNLVLVKGHKKSSIYSLAMGDNGNVLVYGGTEKHVKGSAARVASSVTPAAYSSHIGKSSKASFLSSPRSHVDVDASSSSPHRCC</sequence>
<gene>
    <name evidence="1" type="ORF">ZIOFF_014844</name>
</gene>
<dbReference type="InterPro" id="IPR036322">
    <property type="entry name" value="WD40_repeat_dom_sf"/>
</dbReference>
<dbReference type="Proteomes" id="UP000734854">
    <property type="component" value="Unassembled WGS sequence"/>
</dbReference>
<reference evidence="1 2" key="1">
    <citation type="submission" date="2020-08" db="EMBL/GenBank/DDBJ databases">
        <title>Plant Genome Project.</title>
        <authorList>
            <person name="Zhang R.-G."/>
        </authorList>
    </citation>
    <scope>NUCLEOTIDE SEQUENCE [LARGE SCALE GENOMIC DNA]</scope>
    <source>
        <tissue evidence="1">Rhizome</tissue>
    </source>
</reference>
<dbReference type="Gene3D" id="2.130.10.10">
    <property type="entry name" value="YVTN repeat-like/Quinoprotein amine dehydrogenase"/>
    <property type="match status" value="1"/>
</dbReference>
<protein>
    <submittedName>
        <fullName evidence="1">Uncharacterized protein</fullName>
    </submittedName>
</protein>
<accession>A0A8J5HTP1</accession>
<proteinExistence type="predicted"/>
<dbReference type="EMBL" id="JACMSC010000004">
    <property type="protein sequence ID" value="KAG6524899.1"/>
    <property type="molecule type" value="Genomic_DNA"/>
</dbReference>
<keyword evidence="2" id="KW-1185">Reference proteome</keyword>
<dbReference type="SUPFAM" id="SSF50978">
    <property type="entry name" value="WD40 repeat-like"/>
    <property type="match status" value="1"/>
</dbReference>
<comment type="caution">
    <text evidence="1">The sequence shown here is derived from an EMBL/GenBank/DDBJ whole genome shotgun (WGS) entry which is preliminary data.</text>
</comment>